<evidence type="ECO:0000313" key="3">
    <source>
        <dbReference type="Proteomes" id="UP000476055"/>
    </source>
</evidence>
<name>A0A6L5YL84_9FIRM</name>
<dbReference type="Proteomes" id="UP000476055">
    <property type="component" value="Unassembled WGS sequence"/>
</dbReference>
<reference evidence="2 3" key="1">
    <citation type="submission" date="2019-08" db="EMBL/GenBank/DDBJ databases">
        <title>In-depth cultivation of the pig gut microbiome towards novel bacterial diversity and tailored functional studies.</title>
        <authorList>
            <person name="Wylensek D."/>
            <person name="Hitch T.C.A."/>
            <person name="Clavel T."/>
        </authorList>
    </citation>
    <scope>NUCLEOTIDE SEQUENCE [LARGE SCALE GENOMIC DNA]</scope>
    <source>
        <strain evidence="2 3">WCA3-601-WT-6H</strain>
    </source>
</reference>
<organism evidence="2 3">
    <name type="scientific">Waltera intestinalis</name>
    <dbReference type="NCBI Taxonomy" id="2606635"/>
    <lineage>
        <taxon>Bacteria</taxon>
        <taxon>Bacillati</taxon>
        <taxon>Bacillota</taxon>
        <taxon>Clostridia</taxon>
        <taxon>Lachnospirales</taxon>
        <taxon>Lachnospiraceae</taxon>
        <taxon>Waltera</taxon>
    </lineage>
</organism>
<dbReference type="RefSeq" id="WP_154496582.1">
    <property type="nucleotide sequence ID" value="NZ_VUMU01000010.1"/>
</dbReference>
<protein>
    <recommendedName>
        <fullName evidence="4">Secreted protein</fullName>
    </recommendedName>
</protein>
<dbReference type="AlphaFoldDB" id="A0A6L5YL84"/>
<feature type="chain" id="PRO_5026695412" description="Secreted protein" evidence="1">
    <location>
        <begin position="20"/>
        <end position="210"/>
    </location>
</feature>
<evidence type="ECO:0008006" key="4">
    <source>
        <dbReference type="Google" id="ProtNLM"/>
    </source>
</evidence>
<feature type="signal peptide" evidence="1">
    <location>
        <begin position="1"/>
        <end position="19"/>
    </location>
</feature>
<evidence type="ECO:0000313" key="2">
    <source>
        <dbReference type="EMBL" id="MST58412.1"/>
    </source>
</evidence>
<keyword evidence="3" id="KW-1185">Reference proteome</keyword>
<gene>
    <name evidence="2" type="ORF">FYJ59_09210</name>
</gene>
<comment type="caution">
    <text evidence="2">The sequence shown here is derived from an EMBL/GenBank/DDBJ whole genome shotgun (WGS) entry which is preliminary data.</text>
</comment>
<proteinExistence type="predicted"/>
<dbReference type="EMBL" id="VUMU01000010">
    <property type="protein sequence ID" value="MST58412.1"/>
    <property type="molecule type" value="Genomic_DNA"/>
</dbReference>
<evidence type="ECO:0000256" key="1">
    <source>
        <dbReference type="SAM" id="SignalP"/>
    </source>
</evidence>
<accession>A0A6L5YL84</accession>
<sequence>MSLKILASLIILIAVVAHATKRQQRIAENREKEFWARERKANSVRKKPLDDLDYVKIPLDKLPMDALPDNESAEEYRSLLTSLSTQPIVNLTGFTNTDLKLEYGAANITPLSQYDQNYTVLVRTLQQWADLLLDSGLTDDAETVLAYAVSIGTDVSHTYYALAKIYAGRKEYDKIADLIHRAEGLRSALRNSIVRTLQESYPQACSPHCG</sequence>
<dbReference type="InterPro" id="IPR011990">
    <property type="entry name" value="TPR-like_helical_dom_sf"/>
</dbReference>
<dbReference type="Gene3D" id="1.25.40.10">
    <property type="entry name" value="Tetratricopeptide repeat domain"/>
    <property type="match status" value="1"/>
</dbReference>
<keyword evidence="1" id="KW-0732">Signal</keyword>